<organism evidence="1">
    <name type="scientific">Anguilla anguilla</name>
    <name type="common">European freshwater eel</name>
    <name type="synonym">Muraena anguilla</name>
    <dbReference type="NCBI Taxonomy" id="7936"/>
    <lineage>
        <taxon>Eukaryota</taxon>
        <taxon>Metazoa</taxon>
        <taxon>Chordata</taxon>
        <taxon>Craniata</taxon>
        <taxon>Vertebrata</taxon>
        <taxon>Euteleostomi</taxon>
        <taxon>Actinopterygii</taxon>
        <taxon>Neopterygii</taxon>
        <taxon>Teleostei</taxon>
        <taxon>Anguilliformes</taxon>
        <taxon>Anguillidae</taxon>
        <taxon>Anguilla</taxon>
    </lineage>
</organism>
<reference evidence="1" key="2">
    <citation type="journal article" date="2015" name="Fish Shellfish Immunol.">
        <title>Early steps in the European eel (Anguilla anguilla)-Vibrio vulnificus interaction in the gills: Role of the RtxA13 toxin.</title>
        <authorList>
            <person name="Callol A."/>
            <person name="Pajuelo D."/>
            <person name="Ebbesson L."/>
            <person name="Teles M."/>
            <person name="MacKenzie S."/>
            <person name="Amaro C."/>
        </authorList>
    </citation>
    <scope>NUCLEOTIDE SEQUENCE</scope>
</reference>
<reference evidence="1" key="1">
    <citation type="submission" date="2014-11" db="EMBL/GenBank/DDBJ databases">
        <authorList>
            <person name="Amaro Gonzalez C."/>
        </authorList>
    </citation>
    <scope>NUCLEOTIDE SEQUENCE</scope>
</reference>
<protein>
    <submittedName>
        <fullName evidence="1">Uncharacterized protein</fullName>
    </submittedName>
</protein>
<evidence type="ECO:0000313" key="1">
    <source>
        <dbReference type="EMBL" id="JAH51156.1"/>
    </source>
</evidence>
<sequence length="31" mass="3619">MYQDKVSGDFKKQCLIFLVYGHSELLKSEVI</sequence>
<accession>A0A0E9TC11</accession>
<dbReference type="AlphaFoldDB" id="A0A0E9TC11"/>
<proteinExistence type="predicted"/>
<name>A0A0E9TC11_ANGAN</name>
<dbReference type="EMBL" id="GBXM01057421">
    <property type="protein sequence ID" value="JAH51156.1"/>
    <property type="molecule type" value="Transcribed_RNA"/>
</dbReference>